<name>A0ABP9N7G7_9GAMM</name>
<gene>
    <name evidence="6" type="ORF">GCM10023211_14590</name>
</gene>
<feature type="chain" id="PRO_5047129238" description="SD-repeat containing protein B domain-containing protein" evidence="4">
    <location>
        <begin position="28"/>
        <end position="146"/>
    </location>
</feature>
<dbReference type="InterPro" id="IPR013783">
    <property type="entry name" value="Ig-like_fold"/>
</dbReference>
<comment type="subcellular location">
    <subcellularLocation>
        <location evidence="1">Secreted</location>
    </subcellularLocation>
</comment>
<dbReference type="EMBL" id="BAABHY010000001">
    <property type="protein sequence ID" value="GAA5110287.1"/>
    <property type="molecule type" value="Genomic_DNA"/>
</dbReference>
<evidence type="ECO:0000313" key="6">
    <source>
        <dbReference type="EMBL" id="GAA5110287.1"/>
    </source>
</evidence>
<dbReference type="InterPro" id="IPR033764">
    <property type="entry name" value="Sdr_B"/>
</dbReference>
<comment type="caution">
    <text evidence="6">The sequence shown here is derived from an EMBL/GenBank/DDBJ whole genome shotgun (WGS) entry which is preliminary data.</text>
</comment>
<keyword evidence="7" id="KW-1185">Reference proteome</keyword>
<reference evidence="7" key="1">
    <citation type="journal article" date="2019" name="Int. J. Syst. Evol. Microbiol.">
        <title>The Global Catalogue of Microorganisms (GCM) 10K type strain sequencing project: providing services to taxonomists for standard genome sequencing and annotation.</title>
        <authorList>
            <consortium name="The Broad Institute Genomics Platform"/>
            <consortium name="The Broad Institute Genome Sequencing Center for Infectious Disease"/>
            <person name="Wu L."/>
            <person name="Ma J."/>
        </authorList>
    </citation>
    <scope>NUCLEOTIDE SEQUENCE [LARGE SCALE GENOMIC DNA]</scope>
    <source>
        <strain evidence="7">JCM 18050</strain>
    </source>
</reference>
<sequence length="146" mass="16190">MQNVYRKFMTVITIAGLICSFHFVSLANQPHFEQSLQDNNSLFDDSTIMGTVYNDRNQNGIQDEGEEGIGGVRLVTATGQIIITDQHGRYSLAAIAGGLSERGINFIIKLDKDSLPEPYQLISSQTQTVRLSAGIPQKIDFRVIEK</sequence>
<evidence type="ECO:0000313" key="7">
    <source>
        <dbReference type="Proteomes" id="UP001500171"/>
    </source>
</evidence>
<keyword evidence="2" id="KW-0964">Secreted</keyword>
<dbReference type="Gene3D" id="2.60.40.10">
    <property type="entry name" value="Immunoglobulins"/>
    <property type="match status" value="1"/>
</dbReference>
<organism evidence="6 7">
    <name type="scientific">Orbus sasakiae</name>
    <dbReference type="NCBI Taxonomy" id="1078475"/>
    <lineage>
        <taxon>Bacteria</taxon>
        <taxon>Pseudomonadati</taxon>
        <taxon>Pseudomonadota</taxon>
        <taxon>Gammaproteobacteria</taxon>
        <taxon>Orbales</taxon>
        <taxon>Orbaceae</taxon>
        <taxon>Orbus</taxon>
    </lineage>
</organism>
<evidence type="ECO:0000259" key="5">
    <source>
        <dbReference type="Pfam" id="PF17210"/>
    </source>
</evidence>
<evidence type="ECO:0000256" key="3">
    <source>
        <dbReference type="ARBA" id="ARBA00022729"/>
    </source>
</evidence>
<protein>
    <recommendedName>
        <fullName evidence="5">SD-repeat containing protein B domain-containing protein</fullName>
    </recommendedName>
</protein>
<feature type="domain" description="SD-repeat containing protein B" evidence="5">
    <location>
        <begin position="51"/>
        <end position="98"/>
    </location>
</feature>
<evidence type="ECO:0000256" key="4">
    <source>
        <dbReference type="SAM" id="SignalP"/>
    </source>
</evidence>
<dbReference type="SUPFAM" id="SSF117074">
    <property type="entry name" value="Hypothetical protein PA1324"/>
    <property type="match status" value="1"/>
</dbReference>
<evidence type="ECO:0000256" key="1">
    <source>
        <dbReference type="ARBA" id="ARBA00004613"/>
    </source>
</evidence>
<proteinExistence type="predicted"/>
<feature type="signal peptide" evidence="4">
    <location>
        <begin position="1"/>
        <end position="27"/>
    </location>
</feature>
<dbReference type="Proteomes" id="UP001500171">
    <property type="component" value="Unassembled WGS sequence"/>
</dbReference>
<keyword evidence="3 4" id="KW-0732">Signal</keyword>
<dbReference type="Pfam" id="PF17210">
    <property type="entry name" value="SdrD_B"/>
    <property type="match status" value="1"/>
</dbReference>
<dbReference type="RefSeq" id="WP_345490416.1">
    <property type="nucleotide sequence ID" value="NZ_BAABHY010000001.1"/>
</dbReference>
<evidence type="ECO:0000256" key="2">
    <source>
        <dbReference type="ARBA" id="ARBA00022525"/>
    </source>
</evidence>
<accession>A0ABP9N7G7</accession>